<keyword evidence="8" id="KW-1185">Reference proteome</keyword>
<feature type="domain" description="ABC transporter" evidence="6">
    <location>
        <begin position="6"/>
        <end position="231"/>
    </location>
</feature>
<dbReference type="AlphaFoldDB" id="H5XDH1"/>
<dbReference type="InterPro" id="IPR003439">
    <property type="entry name" value="ABC_transporter-like_ATP-bd"/>
</dbReference>
<dbReference type="Proteomes" id="UP000002791">
    <property type="component" value="Chromosome"/>
</dbReference>
<evidence type="ECO:0000313" key="8">
    <source>
        <dbReference type="Proteomes" id="UP000002791"/>
    </source>
</evidence>
<dbReference type="InterPro" id="IPR017871">
    <property type="entry name" value="ABC_transporter-like_CS"/>
</dbReference>
<evidence type="ECO:0000313" key="7">
    <source>
        <dbReference type="EMBL" id="EHR60263.1"/>
    </source>
</evidence>
<dbReference type="eggNOG" id="COG1131">
    <property type="taxonomic scope" value="Bacteria"/>
</dbReference>
<dbReference type="GO" id="GO:0046677">
    <property type="term" value="P:response to antibiotic"/>
    <property type="evidence" value="ECO:0007669"/>
    <property type="project" value="UniProtKB-KW"/>
</dbReference>
<dbReference type="GO" id="GO:0005524">
    <property type="term" value="F:ATP binding"/>
    <property type="evidence" value="ECO:0007669"/>
    <property type="project" value="UniProtKB-KW"/>
</dbReference>
<accession>H5XDH1</accession>
<dbReference type="OrthoDB" id="9804819at2"/>
<dbReference type="PROSITE" id="PS00211">
    <property type="entry name" value="ABC_TRANSPORTER_1"/>
    <property type="match status" value="1"/>
</dbReference>
<gene>
    <name evidence="7" type="ORF">SaccyDRAFT_1354</name>
</gene>
<keyword evidence="5" id="KW-0046">Antibiotic resistance</keyword>
<dbReference type="Pfam" id="PF00005">
    <property type="entry name" value="ABC_tran"/>
    <property type="match status" value="1"/>
</dbReference>
<reference evidence="7 8" key="1">
    <citation type="submission" date="2011-11" db="EMBL/GenBank/DDBJ databases">
        <title>The Noncontiguous Finished sequence of Saccharomonospora cyanea NA-134.</title>
        <authorList>
            <consortium name="US DOE Joint Genome Institute"/>
            <person name="Lucas S."/>
            <person name="Han J."/>
            <person name="Lapidus A."/>
            <person name="Cheng J.-F."/>
            <person name="Goodwin L."/>
            <person name="Pitluck S."/>
            <person name="Peters L."/>
            <person name="Ovchinnikova G."/>
            <person name="Lu M."/>
            <person name="Detter J.C."/>
            <person name="Han C."/>
            <person name="Tapia R."/>
            <person name="Land M."/>
            <person name="Hauser L."/>
            <person name="Kyrpides N."/>
            <person name="Ivanova N."/>
            <person name="Pagani I."/>
            <person name="Brambilla E.-M."/>
            <person name="Klenk H.-P."/>
            <person name="Woyke T."/>
        </authorList>
    </citation>
    <scope>NUCLEOTIDE SEQUENCE [LARGE SCALE GENOMIC DNA]</scope>
    <source>
        <strain evidence="7 8">NA-134</strain>
    </source>
</reference>
<evidence type="ECO:0000256" key="3">
    <source>
        <dbReference type="ARBA" id="ARBA00022741"/>
    </source>
</evidence>
<dbReference type="PANTHER" id="PTHR42711">
    <property type="entry name" value="ABC TRANSPORTER ATP-BINDING PROTEIN"/>
    <property type="match status" value="1"/>
</dbReference>
<evidence type="ECO:0000256" key="2">
    <source>
        <dbReference type="ARBA" id="ARBA00022448"/>
    </source>
</evidence>
<organism evidence="7 8">
    <name type="scientific">Saccharomonospora cyanea NA-134</name>
    <dbReference type="NCBI Taxonomy" id="882082"/>
    <lineage>
        <taxon>Bacteria</taxon>
        <taxon>Bacillati</taxon>
        <taxon>Actinomycetota</taxon>
        <taxon>Actinomycetes</taxon>
        <taxon>Pseudonocardiales</taxon>
        <taxon>Pseudonocardiaceae</taxon>
        <taxon>Saccharomonospora</taxon>
    </lineage>
</organism>
<dbReference type="SMART" id="SM00382">
    <property type="entry name" value="AAA"/>
    <property type="match status" value="1"/>
</dbReference>
<dbReference type="GO" id="GO:0016887">
    <property type="term" value="F:ATP hydrolysis activity"/>
    <property type="evidence" value="ECO:0007669"/>
    <property type="project" value="InterPro"/>
</dbReference>
<dbReference type="InterPro" id="IPR003593">
    <property type="entry name" value="AAA+_ATPase"/>
</dbReference>
<comment type="subcellular location">
    <subcellularLocation>
        <location evidence="1">Cell membrane</location>
        <topology evidence="1">Peripheral membrane protein</topology>
    </subcellularLocation>
</comment>
<dbReference type="SUPFAM" id="SSF52540">
    <property type="entry name" value="P-loop containing nucleoside triphosphate hydrolases"/>
    <property type="match status" value="1"/>
</dbReference>
<dbReference type="GO" id="GO:0005886">
    <property type="term" value="C:plasma membrane"/>
    <property type="evidence" value="ECO:0007669"/>
    <property type="project" value="UniProtKB-SubCell"/>
</dbReference>
<dbReference type="EMBL" id="CM001440">
    <property type="protein sequence ID" value="EHR60263.1"/>
    <property type="molecule type" value="Genomic_DNA"/>
</dbReference>
<dbReference type="InterPro" id="IPR050763">
    <property type="entry name" value="ABC_transporter_ATP-binding"/>
</dbReference>
<dbReference type="HOGENOM" id="CLU_000604_1_2_11"/>
<evidence type="ECO:0000256" key="1">
    <source>
        <dbReference type="ARBA" id="ARBA00004202"/>
    </source>
</evidence>
<evidence type="ECO:0000256" key="5">
    <source>
        <dbReference type="ARBA" id="ARBA00023251"/>
    </source>
</evidence>
<evidence type="ECO:0000259" key="6">
    <source>
        <dbReference type="PROSITE" id="PS50893"/>
    </source>
</evidence>
<dbReference type="CDD" id="cd03230">
    <property type="entry name" value="ABC_DR_subfamily_A"/>
    <property type="match status" value="1"/>
</dbReference>
<sequence length="314" mass="34335">MSETVVAARGLRCAYGDFVAVRDVEFSVRRGELFALLGTNGAGKTTTMETLEGHRPPTEGTVRVLGHDPFRERALVHRRCGIMLQAGGFAGDLTVRETARMWSRVITRKSTVDESLERLGLAHRAGVRVKQLSGGERRRLDLVLATLGGPEVLFLDEPTTGLDPESRQATWELVRELLAEGTTVVLTTHYLEEAERLAHRLAIMHEGGLAVEGSLAEVLGRYGARIDFRVATPDGAVPPTLPSLPRLFGDVDLDSCADGRVGITTDDLQGDLEHVLAWARTHELRLHGLSARHATLDEVFRDVVESTRPSEVPA</sequence>
<keyword evidence="2" id="KW-0813">Transport</keyword>
<dbReference type="PROSITE" id="PS50893">
    <property type="entry name" value="ABC_TRANSPORTER_2"/>
    <property type="match status" value="1"/>
</dbReference>
<dbReference type="InterPro" id="IPR027417">
    <property type="entry name" value="P-loop_NTPase"/>
</dbReference>
<name>H5XDH1_9PSEU</name>
<evidence type="ECO:0000256" key="4">
    <source>
        <dbReference type="ARBA" id="ARBA00022840"/>
    </source>
</evidence>
<dbReference type="STRING" id="882082.SaccyDRAFT_1354"/>
<dbReference type="RefSeq" id="WP_005454729.1">
    <property type="nucleotide sequence ID" value="NZ_CM001440.1"/>
</dbReference>
<protein>
    <submittedName>
        <fullName evidence="7">ABC-type multidrug transport system, ATPase component</fullName>
    </submittedName>
</protein>
<keyword evidence="3" id="KW-0547">Nucleotide-binding</keyword>
<dbReference type="PANTHER" id="PTHR42711:SF17">
    <property type="entry name" value="ABC TRANSPORTER ATP-BINDING PROTEIN"/>
    <property type="match status" value="1"/>
</dbReference>
<proteinExistence type="predicted"/>
<dbReference type="Gene3D" id="3.40.50.300">
    <property type="entry name" value="P-loop containing nucleotide triphosphate hydrolases"/>
    <property type="match status" value="1"/>
</dbReference>
<keyword evidence="4" id="KW-0067">ATP-binding</keyword>